<evidence type="ECO:0000313" key="12">
    <source>
        <dbReference type="Proteomes" id="UP000245383"/>
    </source>
</evidence>
<evidence type="ECO:0000256" key="6">
    <source>
        <dbReference type="ARBA" id="ARBA00022801"/>
    </source>
</evidence>
<reference evidence="11 12" key="1">
    <citation type="journal article" date="2018" name="MBio">
        <title>Comparative Genomics Reveals the Core Gene Toolbox for the Fungus-Insect Symbiosis.</title>
        <authorList>
            <person name="Wang Y."/>
            <person name="Stata M."/>
            <person name="Wang W."/>
            <person name="Stajich J.E."/>
            <person name="White M.M."/>
            <person name="Moncalvo J.M."/>
        </authorList>
    </citation>
    <scope>NUCLEOTIDE SEQUENCE [LARGE SCALE GENOMIC DNA]</scope>
    <source>
        <strain evidence="11 12">SWE-8-4</strain>
    </source>
</reference>
<evidence type="ECO:0000256" key="7">
    <source>
        <dbReference type="ARBA" id="ARBA00022833"/>
    </source>
</evidence>
<dbReference type="InterPro" id="IPR045090">
    <property type="entry name" value="Pept_M3A_M3B"/>
</dbReference>
<comment type="similarity">
    <text evidence="2 9">Belongs to the peptidase M3 family.</text>
</comment>
<evidence type="ECO:0000256" key="9">
    <source>
        <dbReference type="RuleBase" id="RU003435"/>
    </source>
</evidence>
<evidence type="ECO:0000313" key="11">
    <source>
        <dbReference type="EMBL" id="PVU91583.1"/>
    </source>
</evidence>
<dbReference type="InterPro" id="IPR024080">
    <property type="entry name" value="Neurolysin/TOP_N"/>
</dbReference>
<evidence type="ECO:0000256" key="1">
    <source>
        <dbReference type="ARBA" id="ARBA00004496"/>
    </source>
</evidence>
<name>A0A2T9YGY2_9FUNG</name>
<dbReference type="AlphaFoldDB" id="A0A2T9YGY2"/>
<dbReference type="GO" id="GO:0005758">
    <property type="term" value="C:mitochondrial intermembrane space"/>
    <property type="evidence" value="ECO:0007669"/>
    <property type="project" value="TreeGrafter"/>
</dbReference>
<evidence type="ECO:0000256" key="8">
    <source>
        <dbReference type="ARBA" id="ARBA00023049"/>
    </source>
</evidence>
<dbReference type="GO" id="GO:0004222">
    <property type="term" value="F:metalloendopeptidase activity"/>
    <property type="evidence" value="ECO:0007669"/>
    <property type="project" value="InterPro"/>
</dbReference>
<gene>
    <name evidence="11" type="ORF">BB561_004325</name>
</gene>
<keyword evidence="12" id="KW-1185">Reference proteome</keyword>
<evidence type="ECO:0000259" key="10">
    <source>
        <dbReference type="Pfam" id="PF01432"/>
    </source>
</evidence>
<evidence type="ECO:0000256" key="4">
    <source>
        <dbReference type="ARBA" id="ARBA00022670"/>
    </source>
</evidence>
<dbReference type="PANTHER" id="PTHR11804:SF84">
    <property type="entry name" value="SACCHAROLYSIN"/>
    <property type="match status" value="1"/>
</dbReference>
<dbReference type="Proteomes" id="UP000245383">
    <property type="component" value="Unassembled WGS sequence"/>
</dbReference>
<protein>
    <recommendedName>
        <fullName evidence="10">Peptidase M3A/M3B catalytic domain-containing protein</fullName>
    </recommendedName>
</protein>
<comment type="subcellular location">
    <subcellularLocation>
        <location evidence="1">Cytoplasm</location>
    </subcellularLocation>
</comment>
<keyword evidence="8 9" id="KW-0482">Metalloprotease</keyword>
<proteinExistence type="inferred from homology"/>
<dbReference type="GO" id="GO:0046872">
    <property type="term" value="F:metal ion binding"/>
    <property type="evidence" value="ECO:0007669"/>
    <property type="project" value="UniProtKB-UniRule"/>
</dbReference>
<sequence>MTNSTALVLHYDVPNYKLSAADIKEISKKLVSEKKALYDRIAEMNPEDATFDNVVGALAMYDNQSYVDYSTIAFLQHVSADKDIRDASTEAEQMLEEFYIETRMRKDVYQVVKHLFENTDKWAHITGEDRRLFTKTELEYRRDGLALNNEDGDKLKEILKRISELAIKFSKNINEGDAEILFTKEQLDGLPDDFFEGRPTKIENGIDHFVVTTKYPDLFAVLKSANNELTRKNLVILDERKCKENNDILAEVIKLRLRAAKLLGYKSHAEFVLEEKMAKNIPSVVNFENDLINLLNPLADKEIEMLTALKEKHLGYPKDKEASKIYSWDIQYYFRLLKEQLYDINEQQIKEYFSMEQVTKGILDIFQKMLGLIFTEMPNSNAWHSDVKLYQVNDAKSKVLVGHFWMDLFPRDGKYNHAACWPLRPGFDNLDGTRSYPVCAIVANFTKPTATKPSLLKHDEVVTYFHEFGHVMHGICSLTKWSRFHGTNVESDFVEAPSQMLENWCWEPKVLQSFSKHYVTGEPIPESIVKNLIDAKNVNAGIFNLRQIFFGVFDMTVHSTETEDIDILGIYSSLRKNICKVDLGDINTWPVATFGHILGGYDAGYYGYLWSQVFSADMFENRFKKDGVSNDCTGLEYRYQILQPGGSRDAKDSLYQFLGRNPDNKAFLKSIGMK</sequence>
<evidence type="ECO:0000256" key="3">
    <source>
        <dbReference type="ARBA" id="ARBA00022490"/>
    </source>
</evidence>
<keyword evidence="3" id="KW-0963">Cytoplasm</keyword>
<dbReference type="EMBL" id="MBFR01000193">
    <property type="protein sequence ID" value="PVU91583.1"/>
    <property type="molecule type" value="Genomic_DNA"/>
</dbReference>
<feature type="domain" description="Peptidase M3A/M3B catalytic" evidence="10">
    <location>
        <begin position="221"/>
        <end position="672"/>
    </location>
</feature>
<dbReference type="InterPro" id="IPR024079">
    <property type="entry name" value="MetalloPept_cat_dom_sf"/>
</dbReference>
<evidence type="ECO:0000256" key="5">
    <source>
        <dbReference type="ARBA" id="ARBA00022723"/>
    </source>
</evidence>
<dbReference type="OrthoDB" id="534666at2759"/>
<dbReference type="Pfam" id="PF01432">
    <property type="entry name" value="Peptidase_M3"/>
    <property type="match status" value="1"/>
</dbReference>
<comment type="caution">
    <text evidence="11">The sequence shown here is derived from an EMBL/GenBank/DDBJ whole genome shotgun (WGS) entry which is preliminary data.</text>
</comment>
<dbReference type="InterPro" id="IPR024077">
    <property type="entry name" value="Neurolysin/TOP_dom2"/>
</dbReference>
<organism evidence="11 12">
    <name type="scientific">Smittium simulii</name>
    <dbReference type="NCBI Taxonomy" id="133385"/>
    <lineage>
        <taxon>Eukaryota</taxon>
        <taxon>Fungi</taxon>
        <taxon>Fungi incertae sedis</taxon>
        <taxon>Zoopagomycota</taxon>
        <taxon>Kickxellomycotina</taxon>
        <taxon>Harpellomycetes</taxon>
        <taxon>Harpellales</taxon>
        <taxon>Legeriomycetaceae</taxon>
        <taxon>Smittium</taxon>
    </lineage>
</organism>
<dbReference type="STRING" id="133385.A0A2T9YGY2"/>
<dbReference type="CDD" id="cd06455">
    <property type="entry name" value="M3A_TOP"/>
    <property type="match status" value="1"/>
</dbReference>
<keyword evidence="5 9" id="KW-0479">Metal-binding</keyword>
<evidence type="ECO:0000256" key="2">
    <source>
        <dbReference type="ARBA" id="ARBA00006040"/>
    </source>
</evidence>
<dbReference type="FunFam" id="1.20.1050.40:FF:000001">
    <property type="entry name" value="Thimet oligopeptidase 1"/>
    <property type="match status" value="1"/>
</dbReference>
<dbReference type="SUPFAM" id="SSF55486">
    <property type="entry name" value="Metalloproteases ('zincins'), catalytic domain"/>
    <property type="match status" value="1"/>
</dbReference>
<dbReference type="Gene3D" id="3.40.390.10">
    <property type="entry name" value="Collagenase (Catalytic Domain)"/>
    <property type="match status" value="1"/>
</dbReference>
<dbReference type="GO" id="GO:0006508">
    <property type="term" value="P:proteolysis"/>
    <property type="evidence" value="ECO:0007669"/>
    <property type="project" value="UniProtKB-KW"/>
</dbReference>
<keyword evidence="6 9" id="KW-0378">Hydrolase</keyword>
<dbReference type="InterPro" id="IPR001567">
    <property type="entry name" value="Pept_M3A_M3B_dom"/>
</dbReference>
<keyword evidence="4 9" id="KW-0645">Protease</keyword>
<comment type="cofactor">
    <cofactor evidence="9">
        <name>Zn(2+)</name>
        <dbReference type="ChEBI" id="CHEBI:29105"/>
    </cofactor>
    <text evidence="9">Binds 1 zinc ion.</text>
</comment>
<dbReference type="GO" id="GO:0006518">
    <property type="term" value="P:peptide metabolic process"/>
    <property type="evidence" value="ECO:0007669"/>
    <property type="project" value="TreeGrafter"/>
</dbReference>
<accession>A0A2T9YGY2</accession>
<dbReference type="PANTHER" id="PTHR11804">
    <property type="entry name" value="PROTEASE M3 THIMET OLIGOPEPTIDASE-RELATED"/>
    <property type="match status" value="1"/>
</dbReference>
<dbReference type="Gene3D" id="1.20.1050.40">
    <property type="entry name" value="Endopeptidase. Chain P, domain 1"/>
    <property type="match status" value="1"/>
</dbReference>
<dbReference type="FunFam" id="3.40.390.10:FF:000006">
    <property type="entry name" value="Thimet oligopeptidase 1"/>
    <property type="match status" value="1"/>
</dbReference>
<dbReference type="Gene3D" id="1.10.1370.10">
    <property type="entry name" value="Neurolysin, domain 3"/>
    <property type="match status" value="1"/>
</dbReference>
<keyword evidence="7 9" id="KW-0862">Zinc</keyword>